<dbReference type="GO" id="GO:0006631">
    <property type="term" value="P:fatty acid metabolic process"/>
    <property type="evidence" value="ECO:0007669"/>
    <property type="project" value="TreeGrafter"/>
</dbReference>
<name>A0A072P122_SCHAZ</name>
<dbReference type="InterPro" id="IPR025110">
    <property type="entry name" value="AMP-bd_C"/>
</dbReference>
<dbReference type="PATRIC" id="fig|1348973.3.peg.1536"/>
<dbReference type="EMBL" id="JJRY01000004">
    <property type="protein sequence ID" value="KEF39185.1"/>
    <property type="molecule type" value="Genomic_DNA"/>
</dbReference>
<dbReference type="RefSeq" id="WP_035194636.1">
    <property type="nucleotide sequence ID" value="NZ_JJRY01000004.1"/>
</dbReference>
<dbReference type="SUPFAM" id="SSF56801">
    <property type="entry name" value="Acetyl-CoA synthetase-like"/>
    <property type="match status" value="1"/>
</dbReference>
<dbReference type="GO" id="GO:0031956">
    <property type="term" value="F:medium-chain fatty acid-CoA ligase activity"/>
    <property type="evidence" value="ECO:0007669"/>
    <property type="project" value="TreeGrafter"/>
</dbReference>
<dbReference type="Gene3D" id="3.30.300.30">
    <property type="match status" value="1"/>
</dbReference>
<feature type="domain" description="AMP-binding enzyme C-terminal" evidence="4">
    <location>
        <begin position="409"/>
        <end position="484"/>
    </location>
</feature>
<gene>
    <name evidence="5" type="ORF">M670_01576</name>
</gene>
<dbReference type="InterPro" id="IPR042099">
    <property type="entry name" value="ANL_N_sf"/>
</dbReference>
<dbReference type="InterPro" id="IPR000873">
    <property type="entry name" value="AMP-dep_synth/lig_dom"/>
</dbReference>
<dbReference type="PANTHER" id="PTHR43201:SF5">
    <property type="entry name" value="MEDIUM-CHAIN ACYL-COA LIGASE ACSF2, MITOCHONDRIAL"/>
    <property type="match status" value="1"/>
</dbReference>
<dbReference type="Gene3D" id="3.40.50.12780">
    <property type="entry name" value="N-terminal domain of ligase-like"/>
    <property type="match status" value="1"/>
</dbReference>
<reference evidence="5 6" key="1">
    <citation type="submission" date="2014-04" db="EMBL/GenBank/DDBJ databases">
        <title>Draft genome sequence of Bacillus azotoformans MEV2011, a (co-) denitrifying strain unable to grow in the presence of oxygen.</title>
        <authorList>
            <person name="Nielsen M."/>
            <person name="Schreiber L."/>
            <person name="Finster K."/>
            <person name="Schramm A."/>
        </authorList>
    </citation>
    <scope>NUCLEOTIDE SEQUENCE [LARGE SCALE GENOMIC DNA]</scope>
    <source>
        <strain evidence="5 6">MEV2011</strain>
    </source>
</reference>
<dbReference type="OrthoDB" id="9757771at2"/>
<keyword evidence="2 5" id="KW-0436">Ligase</keyword>
<evidence type="ECO:0000313" key="6">
    <source>
        <dbReference type="Proteomes" id="UP000027936"/>
    </source>
</evidence>
<organism evidence="5 6">
    <name type="scientific">Schinkia azotoformans MEV2011</name>
    <dbReference type="NCBI Taxonomy" id="1348973"/>
    <lineage>
        <taxon>Bacteria</taxon>
        <taxon>Bacillati</taxon>
        <taxon>Bacillota</taxon>
        <taxon>Bacilli</taxon>
        <taxon>Bacillales</taxon>
        <taxon>Bacillaceae</taxon>
        <taxon>Calidifontibacillus/Schinkia group</taxon>
        <taxon>Schinkia</taxon>
    </lineage>
</organism>
<evidence type="ECO:0000256" key="2">
    <source>
        <dbReference type="ARBA" id="ARBA00022598"/>
    </source>
</evidence>
<dbReference type="Pfam" id="PF13193">
    <property type="entry name" value="AMP-binding_C"/>
    <property type="match status" value="1"/>
</dbReference>
<dbReference type="FunFam" id="3.30.300.30:FF:000008">
    <property type="entry name" value="2,3-dihydroxybenzoate-AMP ligase"/>
    <property type="match status" value="1"/>
</dbReference>
<dbReference type="InterPro" id="IPR045851">
    <property type="entry name" value="AMP-bd_C_sf"/>
</dbReference>
<dbReference type="Pfam" id="PF00501">
    <property type="entry name" value="AMP-binding"/>
    <property type="match status" value="1"/>
</dbReference>
<sequence length="501" mass="56588">MSWEIDWLKNRARITPNRIAVVDGDTKERWTYAQLNDRANHLAAYFLSIGIRKGDRIVLVSPNHISYFDLYFACEKIGAIFVPLNWRLSNAEIHYIIRDCMPSLIAYHSDVKELIGNIVAFPTLKVDSQSYEQHLLFEKEIKLANPTQKEDPLTIIYTGGTTGKPKGVVLTHQSIFCNSTNTIISWNINGNDTTLTVLPMFHTGGLFSLTMPLLQIGGKVVFTSKFDPEKTVALLNEELCTIVLLVPTMHQMIIETTAFQHSEFPSMHTFLSGGAPCPHVIYQAYEQKRLTFKEGYGLTEAGPNNFYMDPSDVPNKKGSVGKPMLFNEALLIKDDGTEADPDEVGELLIKGDHVFDHYWNNPEQTKATKVKGWLHTGDLAKKDKDGYFYIVGRKKDMIITGGENVYPLEVEHVLAEHKYVSEVAVVGVSHDKWGEIVVAYIAPKRENTVYEDELIVFCQQKLGGYKVPKKFIFVEELPKTHVGKIDKQQLMGLEIFDLDNG</sequence>
<feature type="domain" description="AMP-dependent synthetase/ligase" evidence="3">
    <location>
        <begin position="9"/>
        <end position="359"/>
    </location>
</feature>
<comment type="similarity">
    <text evidence="1">Belongs to the ATP-dependent AMP-binding enzyme family.</text>
</comment>
<dbReference type="PROSITE" id="PS00455">
    <property type="entry name" value="AMP_BINDING"/>
    <property type="match status" value="1"/>
</dbReference>
<evidence type="ECO:0000259" key="4">
    <source>
        <dbReference type="Pfam" id="PF13193"/>
    </source>
</evidence>
<dbReference type="CDD" id="cd17631">
    <property type="entry name" value="FACL_FadD13-like"/>
    <property type="match status" value="1"/>
</dbReference>
<dbReference type="EC" id="6.2.1.-" evidence="5"/>
<accession>A0A072P122</accession>
<dbReference type="InterPro" id="IPR020845">
    <property type="entry name" value="AMP-binding_CS"/>
</dbReference>
<protein>
    <submittedName>
        <fullName evidence="5">Acyl-CoA synthetase (AMP-forming)/AMP-acid ligase II</fullName>
        <ecNumber evidence="5">6.2.1.-</ecNumber>
    </submittedName>
</protein>
<dbReference type="Proteomes" id="UP000027936">
    <property type="component" value="Unassembled WGS sequence"/>
</dbReference>
<evidence type="ECO:0000313" key="5">
    <source>
        <dbReference type="EMBL" id="KEF39185.1"/>
    </source>
</evidence>
<evidence type="ECO:0000256" key="1">
    <source>
        <dbReference type="ARBA" id="ARBA00006432"/>
    </source>
</evidence>
<proteinExistence type="inferred from homology"/>
<evidence type="ECO:0000259" key="3">
    <source>
        <dbReference type="Pfam" id="PF00501"/>
    </source>
</evidence>
<dbReference type="PANTHER" id="PTHR43201">
    <property type="entry name" value="ACYL-COA SYNTHETASE"/>
    <property type="match status" value="1"/>
</dbReference>
<dbReference type="AlphaFoldDB" id="A0A072P122"/>
<comment type="caution">
    <text evidence="5">The sequence shown here is derived from an EMBL/GenBank/DDBJ whole genome shotgun (WGS) entry which is preliminary data.</text>
</comment>